<keyword evidence="1" id="KW-1185">Reference proteome</keyword>
<organism evidence="1 2">
    <name type="scientific">Romanomermis culicivorax</name>
    <name type="common">Nematode worm</name>
    <dbReference type="NCBI Taxonomy" id="13658"/>
    <lineage>
        <taxon>Eukaryota</taxon>
        <taxon>Metazoa</taxon>
        <taxon>Ecdysozoa</taxon>
        <taxon>Nematoda</taxon>
        <taxon>Enoplea</taxon>
        <taxon>Dorylaimia</taxon>
        <taxon>Mermithida</taxon>
        <taxon>Mermithoidea</taxon>
        <taxon>Mermithidae</taxon>
        <taxon>Romanomermis</taxon>
    </lineage>
</organism>
<accession>A0A915KLL6</accession>
<evidence type="ECO:0000313" key="1">
    <source>
        <dbReference type="Proteomes" id="UP000887565"/>
    </source>
</evidence>
<sequence>SLIVQNYPGALRQDNEKPFITTFICLKYERFTFELYGDDFYPTFYTNGTKINKNVQFTLCFTFVKFSPILAAFAAVETTSMAWIAKRLAKYWNNPEPIGS</sequence>
<protein>
    <submittedName>
        <fullName evidence="2">Uncharacterized protein</fullName>
    </submittedName>
</protein>
<evidence type="ECO:0000313" key="2">
    <source>
        <dbReference type="WBParaSite" id="nRc.2.0.1.t39328-RA"/>
    </source>
</evidence>
<dbReference type="AlphaFoldDB" id="A0A915KLL6"/>
<proteinExistence type="predicted"/>
<name>A0A915KLL6_ROMCU</name>
<dbReference type="WBParaSite" id="nRc.2.0.1.t39328-RA">
    <property type="protein sequence ID" value="nRc.2.0.1.t39328-RA"/>
    <property type="gene ID" value="nRc.2.0.1.g39328"/>
</dbReference>
<dbReference type="Proteomes" id="UP000887565">
    <property type="component" value="Unplaced"/>
</dbReference>
<reference evidence="2" key="1">
    <citation type="submission" date="2022-11" db="UniProtKB">
        <authorList>
            <consortium name="WormBaseParasite"/>
        </authorList>
    </citation>
    <scope>IDENTIFICATION</scope>
</reference>